<feature type="compositionally biased region" description="Acidic residues" evidence="2">
    <location>
        <begin position="64"/>
        <end position="80"/>
    </location>
</feature>
<dbReference type="EMBL" id="BPQB01000022">
    <property type="protein sequence ID" value="GJE91567.1"/>
    <property type="molecule type" value="Genomic_DNA"/>
</dbReference>
<dbReference type="OrthoDB" id="3252362at2759"/>
<dbReference type="GO" id="GO:0008270">
    <property type="term" value="F:zinc ion binding"/>
    <property type="evidence" value="ECO:0007669"/>
    <property type="project" value="UniProtKB-KW"/>
</dbReference>
<dbReference type="Proteomes" id="UP000703269">
    <property type="component" value="Unassembled WGS sequence"/>
</dbReference>
<evidence type="ECO:0000313" key="5">
    <source>
        <dbReference type="Proteomes" id="UP000703269"/>
    </source>
</evidence>
<sequence length="961" mass="108329">MSTKVYACPSCNKRFKREGGLNSHITQKCPWVRQAREAIPPARLPNFNDPEDFEDDPHGLDGDPIGDEDVSMEHEVDMEDASTLAGPAPSYTIPSIDSEPSHFVDRSRRARIEECLEDDPEVVVRFDGAAKVYGWSDSAYETYRKKAAAGDEDNLYHPFASRLDWEVAKWAKESRTGDNALTRLLGIPGVVERLGLSFKDARSLNQIIHHSLPMPVGPEWFETPVKFEGQRYALHHRNIVECVEQLYSNPSFADHMHYAPEHLFADADMSSRLYNGMHTADWWYETQEALPDGATVVPLIFATDKTELTAFSGDHTAYPLYVTIGNIDSDVRCRPSQHAWKLVGYLPTAKLDGLGLSEDSARLARARLFHYCMSTILEPLKKLGRVGQRMTGGDGAIRHCYPILACYVTDYPEQSLVCCTRSGSACPKCPAKKDEFGDNLHYDVRDPQQTLQAIQHACEQSTATDRDALLKAAGLTGVDEPFWADLPFCNIHDAITSDILHQLYQGVIKHVVQWSSAVLGEAELNARFARMPPVSGVRLFSEGITHLQRVSGSEHKQISKQLLGCMVGRAPKRAIRATRAILDFLYIAQYRSHSTETLEYLQEALDEFHDNKNIFLELNARPGDNFDLPKLHSLQHYVDCIRRFGTTNGYNTESTERLHIDFVKHAYRGTNKKKALAQMSCWLLRREVLHDFSSFVQWREQSSQRAVKRKHGRARIIQPGTKLAKQPAAANVSIEDLPTLYGVHHFKAALQTFVAQYTSTAGRYTSRPSDRNIELFVHRVHVWHVVKFDSLDVQLGKRITHDIAHASPATVARNGWPVAPQFDTVFVNDTGAAVVGMKGLRVARLRLIFAIPDDLLKFTFGKNSSPPGALAYVEWFTLPRTKDSDHGMYPISYSKLENGRGRSSGHQYSIIELSTLVRTCQLFPSFGRKANRAWTSATVLDDCDSFFVSNWKDHLTYQTIY</sequence>
<feature type="domain" description="C2H2-type" evidence="3">
    <location>
        <begin position="6"/>
        <end position="24"/>
    </location>
</feature>
<gene>
    <name evidence="4" type="ORF">PsYK624_077170</name>
</gene>
<protein>
    <recommendedName>
        <fullName evidence="3">C2H2-type domain-containing protein</fullName>
    </recommendedName>
</protein>
<evidence type="ECO:0000313" key="4">
    <source>
        <dbReference type="EMBL" id="GJE91567.1"/>
    </source>
</evidence>
<name>A0A9P3G967_9APHY</name>
<dbReference type="InterPro" id="IPR041078">
    <property type="entry name" value="Plavaka"/>
</dbReference>
<reference evidence="4 5" key="1">
    <citation type="submission" date="2021-08" db="EMBL/GenBank/DDBJ databases">
        <title>Draft Genome Sequence of Phanerochaete sordida strain YK-624.</title>
        <authorList>
            <person name="Mori T."/>
            <person name="Dohra H."/>
            <person name="Suzuki T."/>
            <person name="Kawagishi H."/>
            <person name="Hirai H."/>
        </authorList>
    </citation>
    <scope>NUCLEOTIDE SEQUENCE [LARGE SCALE GENOMIC DNA]</scope>
    <source>
        <strain evidence="4 5">YK-624</strain>
    </source>
</reference>
<dbReference type="PROSITE" id="PS50157">
    <property type="entry name" value="ZINC_FINGER_C2H2_2"/>
    <property type="match status" value="1"/>
</dbReference>
<accession>A0A9P3G967</accession>
<dbReference type="Pfam" id="PF18759">
    <property type="entry name" value="Plavaka"/>
    <property type="match status" value="1"/>
</dbReference>
<evidence type="ECO:0000256" key="1">
    <source>
        <dbReference type="PROSITE-ProRule" id="PRU00042"/>
    </source>
</evidence>
<organism evidence="4 5">
    <name type="scientific">Phanerochaete sordida</name>
    <dbReference type="NCBI Taxonomy" id="48140"/>
    <lineage>
        <taxon>Eukaryota</taxon>
        <taxon>Fungi</taxon>
        <taxon>Dikarya</taxon>
        <taxon>Basidiomycota</taxon>
        <taxon>Agaricomycotina</taxon>
        <taxon>Agaricomycetes</taxon>
        <taxon>Polyporales</taxon>
        <taxon>Phanerochaetaceae</taxon>
        <taxon>Phanerochaete</taxon>
    </lineage>
</organism>
<feature type="region of interest" description="Disordered" evidence="2">
    <location>
        <begin position="42"/>
        <end position="99"/>
    </location>
</feature>
<keyword evidence="1" id="KW-0863">Zinc-finger</keyword>
<dbReference type="AlphaFoldDB" id="A0A9P3G967"/>
<comment type="caution">
    <text evidence="4">The sequence shown here is derived from an EMBL/GenBank/DDBJ whole genome shotgun (WGS) entry which is preliminary data.</text>
</comment>
<proteinExistence type="predicted"/>
<dbReference type="InterPro" id="IPR013087">
    <property type="entry name" value="Znf_C2H2_type"/>
</dbReference>
<keyword evidence="5" id="KW-1185">Reference proteome</keyword>
<evidence type="ECO:0000259" key="3">
    <source>
        <dbReference type="PROSITE" id="PS50157"/>
    </source>
</evidence>
<keyword evidence="1" id="KW-0479">Metal-binding</keyword>
<keyword evidence="1" id="KW-0862">Zinc</keyword>
<evidence type="ECO:0000256" key="2">
    <source>
        <dbReference type="SAM" id="MobiDB-lite"/>
    </source>
</evidence>